<dbReference type="InterPro" id="IPR013976">
    <property type="entry name" value="HDOD"/>
</dbReference>
<keyword evidence="3" id="KW-1185">Reference proteome</keyword>
<dbReference type="EMBL" id="FOFO01000001">
    <property type="protein sequence ID" value="SEP57600.1"/>
    <property type="molecule type" value="Genomic_DNA"/>
</dbReference>
<dbReference type="PANTHER" id="PTHR33525">
    <property type="match status" value="1"/>
</dbReference>
<dbReference type="PROSITE" id="PS51833">
    <property type="entry name" value="HDOD"/>
    <property type="match status" value="1"/>
</dbReference>
<feature type="domain" description="HDOD" evidence="1">
    <location>
        <begin position="14"/>
        <end position="207"/>
    </location>
</feature>
<dbReference type="Gene3D" id="1.10.3210.10">
    <property type="entry name" value="Hypothetical protein af1432"/>
    <property type="match status" value="1"/>
</dbReference>
<dbReference type="OrthoDB" id="9784953at2"/>
<evidence type="ECO:0000313" key="2">
    <source>
        <dbReference type="EMBL" id="SEP57600.1"/>
    </source>
</evidence>
<protein>
    <submittedName>
        <fullName evidence="2">HD-like signal output (HDOD) domain, no enzymatic activity</fullName>
    </submittedName>
</protein>
<proteinExistence type="predicted"/>
<evidence type="ECO:0000259" key="1">
    <source>
        <dbReference type="PROSITE" id="PS51833"/>
    </source>
</evidence>
<name>A0A1H8YZH5_9GAMM</name>
<dbReference type="AlphaFoldDB" id="A0A1H8YZH5"/>
<dbReference type="RefSeq" id="WP_162273477.1">
    <property type="nucleotide sequence ID" value="NZ_FOFO01000001.1"/>
</dbReference>
<accession>A0A1H8YZH5</accession>
<dbReference type="InterPro" id="IPR052340">
    <property type="entry name" value="RNase_Y/CdgJ"/>
</dbReference>
<organism evidence="2 3">
    <name type="scientific">Ectothiorhodospira magna</name>
    <dbReference type="NCBI Taxonomy" id="867345"/>
    <lineage>
        <taxon>Bacteria</taxon>
        <taxon>Pseudomonadati</taxon>
        <taxon>Pseudomonadota</taxon>
        <taxon>Gammaproteobacteria</taxon>
        <taxon>Chromatiales</taxon>
        <taxon>Ectothiorhodospiraceae</taxon>
        <taxon>Ectothiorhodospira</taxon>
    </lineage>
</organism>
<dbReference type="SUPFAM" id="SSF109604">
    <property type="entry name" value="HD-domain/PDEase-like"/>
    <property type="match status" value="1"/>
</dbReference>
<sequence>MQIEEHEIINQLVIPPQPEVLRVVVEESRKPEPDLSRVARHIARDASVAGGVLQVINSPLFRCRREISSIPHAVNLLGFKRVYALVRTVALRNAMADYPGVDEFWKRGVHVAEATARAAKLIKRPDLLDEAHLIGLFHMVGIPALRSVVGEAYDPLLDRVLTTGWSMLPPQEARLFGITHPRVGALITQRWHVHPAVVHAIDQQYAVEHLSRLDALHVDTPDLVVILKLALRATAAVDASLMTFAEWNACNERLLDYLALPDPSALEALVDAVLMQD</sequence>
<gene>
    <name evidence="2" type="ORF">SAMN05421693_10194</name>
</gene>
<dbReference type="Proteomes" id="UP000199496">
    <property type="component" value="Unassembled WGS sequence"/>
</dbReference>
<evidence type="ECO:0000313" key="3">
    <source>
        <dbReference type="Proteomes" id="UP000199496"/>
    </source>
</evidence>
<dbReference type="STRING" id="867345.SAMN05421693_10194"/>
<dbReference type="PANTHER" id="PTHR33525:SF6">
    <property type="entry name" value="HDOD DOMAIN-CONTAINING PROTEIN"/>
    <property type="match status" value="1"/>
</dbReference>
<dbReference type="Pfam" id="PF08668">
    <property type="entry name" value="HDOD"/>
    <property type="match status" value="1"/>
</dbReference>
<reference evidence="2 3" key="1">
    <citation type="submission" date="2016-10" db="EMBL/GenBank/DDBJ databases">
        <authorList>
            <person name="de Groot N.N."/>
        </authorList>
    </citation>
    <scope>NUCLEOTIDE SEQUENCE [LARGE SCALE GENOMIC DNA]</scope>
    <source>
        <strain evidence="2 3">B7-7</strain>
    </source>
</reference>